<feature type="domain" description="CBM6" evidence="1">
    <location>
        <begin position="582"/>
        <end position="714"/>
    </location>
</feature>
<dbReference type="SUPFAM" id="SSF49785">
    <property type="entry name" value="Galactose-binding domain-like"/>
    <property type="match status" value="1"/>
</dbReference>
<evidence type="ECO:0000313" key="2">
    <source>
        <dbReference type="EMBL" id="MBR7742052.1"/>
    </source>
</evidence>
<dbReference type="Gene3D" id="2.60.120.260">
    <property type="entry name" value="Galactose-binding domain-like"/>
    <property type="match status" value="2"/>
</dbReference>
<comment type="caution">
    <text evidence="2">The sequence shown here is derived from an EMBL/GenBank/DDBJ whole genome shotgun (WGS) entry which is preliminary data.</text>
</comment>
<organism evidence="2 3">
    <name type="scientific">Phycicoccus avicenniae</name>
    <dbReference type="NCBI Taxonomy" id="2828860"/>
    <lineage>
        <taxon>Bacteria</taxon>
        <taxon>Bacillati</taxon>
        <taxon>Actinomycetota</taxon>
        <taxon>Actinomycetes</taxon>
        <taxon>Micrococcales</taxon>
        <taxon>Intrasporangiaceae</taxon>
        <taxon>Phycicoccus</taxon>
    </lineage>
</organism>
<dbReference type="InterPro" id="IPR035992">
    <property type="entry name" value="Ricin_B-like_lectins"/>
</dbReference>
<reference evidence="2" key="1">
    <citation type="submission" date="2021-04" db="EMBL/GenBank/DDBJ databases">
        <title>Phycicoccus avicenniae sp. nov., a novel endophytic actinomycetes isolated from branch of Avicennia mariana.</title>
        <authorList>
            <person name="Tuo L."/>
        </authorList>
    </citation>
    <scope>NUCLEOTIDE SEQUENCE</scope>
    <source>
        <strain evidence="2">BSK3Z-2</strain>
    </source>
</reference>
<dbReference type="InterPro" id="IPR005084">
    <property type="entry name" value="CBM6"/>
</dbReference>
<dbReference type="SUPFAM" id="SSF50370">
    <property type="entry name" value="Ricin B-like lectins"/>
    <property type="match status" value="1"/>
</dbReference>
<protein>
    <submittedName>
        <fullName evidence="2">Ricin-type beta-trefoil lectin domain protein</fullName>
    </submittedName>
</protein>
<dbReference type="Proteomes" id="UP000677016">
    <property type="component" value="Unassembled WGS sequence"/>
</dbReference>
<evidence type="ECO:0000259" key="1">
    <source>
        <dbReference type="PROSITE" id="PS51175"/>
    </source>
</evidence>
<dbReference type="GO" id="GO:0030246">
    <property type="term" value="F:carbohydrate binding"/>
    <property type="evidence" value="ECO:0007669"/>
    <property type="project" value="InterPro"/>
</dbReference>
<proteinExistence type="predicted"/>
<dbReference type="Gene3D" id="2.80.10.50">
    <property type="match status" value="1"/>
</dbReference>
<dbReference type="InterPro" id="IPR017853">
    <property type="entry name" value="GH"/>
</dbReference>
<accession>A0A941D7Q8</accession>
<keyword evidence="3" id="KW-1185">Reference proteome</keyword>
<sequence length="1178" mass="125639">MTLRQHVARSTAGATALVVGAGLMGAVATPAAGAEGDVLRGVASDLCITVPDGGAGEILTLQSCDGGPTQQWVETADGELAAPGDLCMDLAAAPDAGTRVVAADCDGSDTQQWDVLEDLTIQSGADGRLCVDAWQAATTPGTEIATWWCSGAPNQLWERTVEPATPSVVVDLADSTGPIHGGATGVLYGMSDDGVPSDDLVAGQRPRTLAQKPPNGDQHPNGDVLDISDAFFDNGGEQMVVYMQDVYSRWPYQEPDDIQADYLPKIRQQMQAVIDSGLPMEKFAWVPFNEPDGIWYQNWGGGERENFLRDWDAAYEVIREMDPDAVIVGPNEAVWHADRVRDLMTHAQEAGTLPDVMAWHELGTGSLGSRGYRAHFEEYRQLERDLGIDPLPINIDEYGNRHDMGNPGRLIQWLSMFEDTKVDGDMAFWTYAGNLSDHAVQTAMANGGWWLNKWYSDLSGHTVALTPEAVRPDTLQGIAALDESKRLATVLVGGNDDGGVLRVQNMPADVLGDTVDVFVESTDVTGQEGEASSPMVDSVTRMTVTDGGIEVPVPADAQSAYRVSIVPAAGDAPAEPDAVWSASYEAEDATLVDAQAYSQTGDWSYAASGLADVGSFNRPSSRVTFDVEVPADGTYELGVIAGNDKTWSQHALYVDDAYVGRVTYSATLGWTYRARAEVQVDLSAGAHEVSLRATGPDGPLDVNYDVTLDRLDVSVPEPEELTFPLWQARLSGDVSVDHSSTDRPVTLEADAAAQLFVGAPADGYYDLVRSGSAENDGTLEVLVSGRDLGGEAGAVPAGEGTVSTTVFLHRGVNEVRLTNTGGTPVTVSSLSTVRNTDADDATVAVEAEDLQVQGEAATASSRWASGGTYVGDVGQDGSLVWERPDGVDAGEYVLTVGYANAEVNLGHPYNTDVVTRFVDTTEAGGDTTRSPYRHNYTWDGFWDVSSDLDLTTDDGALTFARSDGSAPNIDRLSLSPFTLGTTVDVEGPEPTDSVGPVVTVKDGERFTVGRDGTYSKVSFTLHDVDGLVDRLTLNGVEKDLTDDAWSDLNFVTPGMFGAVEGANTLVVYDVAGNATTVEFTLDVTAPTVTVKDGERFTDVVNAKKNRYRMVSFKLHDAGKVDTVVLNGVEKGLSDNAWSDLNFVKVGAFGAVKGENTLVVHDVAGNTTTVEFELRKPKE</sequence>
<dbReference type="Gene3D" id="3.20.20.80">
    <property type="entry name" value="Glycosidases"/>
    <property type="match status" value="1"/>
</dbReference>
<name>A0A941D7Q8_9MICO</name>
<evidence type="ECO:0000313" key="3">
    <source>
        <dbReference type="Proteomes" id="UP000677016"/>
    </source>
</evidence>
<dbReference type="SMART" id="SM00458">
    <property type="entry name" value="RICIN"/>
    <property type="match status" value="1"/>
</dbReference>
<dbReference type="InterPro" id="IPR000772">
    <property type="entry name" value="Ricin_B_lectin"/>
</dbReference>
<dbReference type="PROSITE" id="PS51175">
    <property type="entry name" value="CBM6"/>
    <property type="match status" value="1"/>
</dbReference>
<dbReference type="InterPro" id="IPR008979">
    <property type="entry name" value="Galactose-bd-like_sf"/>
</dbReference>
<dbReference type="AlphaFoldDB" id="A0A941D7Q8"/>
<dbReference type="PROSITE" id="PS50231">
    <property type="entry name" value="RICIN_B_LECTIN"/>
    <property type="match status" value="1"/>
</dbReference>
<dbReference type="SUPFAM" id="SSF51445">
    <property type="entry name" value="(Trans)glycosidases"/>
    <property type="match status" value="1"/>
</dbReference>
<dbReference type="Pfam" id="PF00652">
    <property type="entry name" value="Ricin_B_lectin"/>
    <property type="match status" value="1"/>
</dbReference>
<gene>
    <name evidence="2" type="ORF">KC207_01930</name>
</gene>
<dbReference type="EMBL" id="JAGSNF010000002">
    <property type="protein sequence ID" value="MBR7742052.1"/>
    <property type="molecule type" value="Genomic_DNA"/>
</dbReference>
<dbReference type="RefSeq" id="WP_211601223.1">
    <property type="nucleotide sequence ID" value="NZ_JAGSNF010000002.1"/>
</dbReference>